<keyword evidence="1" id="KW-0812">Transmembrane</keyword>
<organism evidence="2 3">
    <name type="scientific">Chengkuizengella axinellae</name>
    <dbReference type="NCBI Taxonomy" id="3064388"/>
    <lineage>
        <taxon>Bacteria</taxon>
        <taxon>Bacillati</taxon>
        <taxon>Bacillota</taxon>
        <taxon>Bacilli</taxon>
        <taxon>Bacillales</taxon>
        <taxon>Paenibacillaceae</taxon>
        <taxon>Chengkuizengella</taxon>
    </lineage>
</organism>
<reference evidence="2 3" key="1">
    <citation type="submission" date="2023-08" db="EMBL/GenBank/DDBJ databases">
        <authorList>
            <person name="Park J.-S."/>
        </authorList>
    </citation>
    <scope>NUCLEOTIDE SEQUENCE [LARGE SCALE GENOMIC DNA]</scope>
    <source>
        <strain evidence="2 3">2205SS18-9</strain>
    </source>
</reference>
<feature type="transmembrane region" description="Helical" evidence="1">
    <location>
        <begin position="16"/>
        <end position="36"/>
    </location>
</feature>
<evidence type="ECO:0000256" key="1">
    <source>
        <dbReference type="SAM" id="Phobius"/>
    </source>
</evidence>
<evidence type="ECO:0000313" key="2">
    <source>
        <dbReference type="EMBL" id="MDP5276476.1"/>
    </source>
</evidence>
<dbReference type="EMBL" id="JAVAMP010000015">
    <property type="protein sequence ID" value="MDP5276476.1"/>
    <property type="molecule type" value="Genomic_DNA"/>
</dbReference>
<dbReference type="Proteomes" id="UP001231941">
    <property type="component" value="Unassembled WGS sequence"/>
</dbReference>
<gene>
    <name evidence="2" type="ORF">Q5Y73_20485</name>
</gene>
<protein>
    <submittedName>
        <fullName evidence="2">Uncharacterized protein</fullName>
    </submittedName>
</protein>
<dbReference type="RefSeq" id="WP_305993785.1">
    <property type="nucleotide sequence ID" value="NZ_JAVAMP010000015.1"/>
</dbReference>
<proteinExistence type="predicted"/>
<sequence>MNNLFDKVFSIDEIKVSALVLILIVTSIFGLVMYVLDGDITANLLTFMSTLIYSIVGINAFNLAKEGITNFKNTKEESNFDSSI</sequence>
<name>A0ABT9J4A5_9BACL</name>
<feature type="transmembrane region" description="Helical" evidence="1">
    <location>
        <begin position="42"/>
        <end position="64"/>
    </location>
</feature>
<keyword evidence="1" id="KW-0472">Membrane</keyword>
<keyword evidence="3" id="KW-1185">Reference proteome</keyword>
<evidence type="ECO:0000313" key="3">
    <source>
        <dbReference type="Proteomes" id="UP001231941"/>
    </source>
</evidence>
<keyword evidence="1" id="KW-1133">Transmembrane helix</keyword>
<accession>A0ABT9J4A5</accession>
<comment type="caution">
    <text evidence="2">The sequence shown here is derived from an EMBL/GenBank/DDBJ whole genome shotgun (WGS) entry which is preliminary data.</text>
</comment>